<organism evidence="1 2">
    <name type="scientific">Zalaria obscura</name>
    <dbReference type="NCBI Taxonomy" id="2024903"/>
    <lineage>
        <taxon>Eukaryota</taxon>
        <taxon>Fungi</taxon>
        <taxon>Dikarya</taxon>
        <taxon>Ascomycota</taxon>
        <taxon>Pezizomycotina</taxon>
        <taxon>Dothideomycetes</taxon>
        <taxon>Dothideomycetidae</taxon>
        <taxon>Dothideales</taxon>
        <taxon>Zalariaceae</taxon>
        <taxon>Zalaria</taxon>
    </lineage>
</organism>
<comment type="caution">
    <text evidence="1">The sequence shown here is derived from an EMBL/GenBank/DDBJ whole genome shotgun (WGS) entry which is preliminary data.</text>
</comment>
<sequence length="532" mass="57868">MPTPSEDGVSEAAASAIGMCHDANPIVGLKDLEAWALYRNAWYGKPILVEVQDTINTLTRLIAYSCMSEHLLRHGRMRPSCLRWTHAQIAKRCFSSSIPRREIRDIAELPERIYPSYQETSHHDLLGLQWPLPPRNLLIVKKDCSPTVDEAFREYANHIHATYPDVSFILEPHVAEDVHESFSFPVYTLGVGQSASTSVLKEKVDLTTTLGGDGTILHASSLFATAHRVPPILSFSMGTLGFLGEWKFQEYKRAFREVYMSGATAGYGSSLLEGEAQEQASSTSSETKSHGGATGSLTTTAQPTGWSNTRGKSMGPSRSSRVLLRNRLKVGIFAPDGTPVPHQDPSLPYTDSNLGTASDVYAMNEVLLHRGRAPHLSIISIYVGGRFLTEAVADGMLISTPTGSTAYSLSSGGSIVHPLVSSLLLTPICPRSLSFRPLVLPANTPITLRLSERNRSPEVEVSVDGVRRSKGLERGMEVRVVGEEIRSTDKEWRGGVPSVVRAGTGGGTEGQDHWVGGLNGLLKFNYPFGEDG</sequence>
<dbReference type="EMBL" id="JAMKPW020000011">
    <property type="protein sequence ID" value="KAK8213385.1"/>
    <property type="molecule type" value="Genomic_DNA"/>
</dbReference>
<dbReference type="Proteomes" id="UP001320706">
    <property type="component" value="Unassembled WGS sequence"/>
</dbReference>
<protein>
    <submittedName>
        <fullName evidence="1">NADH kinase pos5</fullName>
        <ecNumber evidence="1">2.7.1.86</ecNumber>
    </submittedName>
</protein>
<dbReference type="EC" id="2.7.1.86" evidence="1"/>
<keyword evidence="1" id="KW-0808">Transferase</keyword>
<name>A0ACC3SHN9_9PEZI</name>
<gene>
    <name evidence="1" type="primary">POS5</name>
    <name evidence="1" type="ORF">M8818_002684</name>
</gene>
<reference evidence="1" key="1">
    <citation type="submission" date="2024-02" db="EMBL/GenBank/DDBJ databases">
        <title>Metagenome Assembled Genome of Zalaria obscura JY119.</title>
        <authorList>
            <person name="Vighnesh L."/>
            <person name="Jagadeeshwari U."/>
            <person name="Venkata Ramana C."/>
            <person name="Sasikala C."/>
        </authorList>
    </citation>
    <scope>NUCLEOTIDE SEQUENCE</scope>
    <source>
        <strain evidence="1">JY119</strain>
    </source>
</reference>
<proteinExistence type="predicted"/>
<evidence type="ECO:0000313" key="1">
    <source>
        <dbReference type="EMBL" id="KAK8213385.1"/>
    </source>
</evidence>
<keyword evidence="1" id="KW-0418">Kinase</keyword>
<evidence type="ECO:0000313" key="2">
    <source>
        <dbReference type="Proteomes" id="UP001320706"/>
    </source>
</evidence>
<keyword evidence="2" id="KW-1185">Reference proteome</keyword>
<accession>A0ACC3SHN9</accession>